<dbReference type="SUPFAM" id="SSF52172">
    <property type="entry name" value="CheY-like"/>
    <property type="match status" value="1"/>
</dbReference>
<keyword evidence="1" id="KW-0805">Transcription regulation</keyword>
<dbReference type="Pfam" id="PF17853">
    <property type="entry name" value="GGDEF_2"/>
    <property type="match status" value="1"/>
</dbReference>
<dbReference type="PROSITE" id="PS00041">
    <property type="entry name" value="HTH_ARAC_FAMILY_1"/>
    <property type="match status" value="1"/>
</dbReference>
<dbReference type="PANTHER" id="PTHR43280:SF10">
    <property type="entry name" value="REGULATORY PROTEIN POCR"/>
    <property type="match status" value="1"/>
</dbReference>
<protein>
    <submittedName>
        <fullName evidence="7">Two-component system response regulator YesN</fullName>
    </submittedName>
</protein>
<evidence type="ECO:0000313" key="8">
    <source>
        <dbReference type="Proteomes" id="UP001519287"/>
    </source>
</evidence>
<evidence type="ECO:0000313" key="7">
    <source>
        <dbReference type="EMBL" id="MBP1992110.1"/>
    </source>
</evidence>
<dbReference type="Gene3D" id="3.40.50.2300">
    <property type="match status" value="1"/>
</dbReference>
<dbReference type="InterPro" id="IPR011006">
    <property type="entry name" value="CheY-like_superfamily"/>
</dbReference>
<gene>
    <name evidence="7" type="ORF">J2Z66_003718</name>
</gene>
<dbReference type="SMART" id="SM00448">
    <property type="entry name" value="REC"/>
    <property type="match status" value="1"/>
</dbReference>
<dbReference type="PROSITE" id="PS01124">
    <property type="entry name" value="HTH_ARAC_FAMILY_2"/>
    <property type="match status" value="1"/>
</dbReference>
<evidence type="ECO:0000259" key="5">
    <source>
        <dbReference type="PROSITE" id="PS01124"/>
    </source>
</evidence>
<keyword evidence="8" id="KW-1185">Reference proteome</keyword>
<proteinExistence type="predicted"/>
<evidence type="ECO:0000256" key="3">
    <source>
        <dbReference type="ARBA" id="ARBA00023163"/>
    </source>
</evidence>
<keyword evidence="4" id="KW-0597">Phosphoprotein</keyword>
<dbReference type="SUPFAM" id="SSF46689">
    <property type="entry name" value="Homeodomain-like"/>
    <property type="match status" value="2"/>
</dbReference>
<dbReference type="Proteomes" id="UP001519287">
    <property type="component" value="Unassembled WGS sequence"/>
</dbReference>
<feature type="modified residue" description="4-aspartylphosphate" evidence="4">
    <location>
        <position position="54"/>
    </location>
</feature>
<dbReference type="InterPro" id="IPR018060">
    <property type="entry name" value="HTH_AraC"/>
</dbReference>
<dbReference type="PRINTS" id="PR00032">
    <property type="entry name" value="HTHARAC"/>
</dbReference>
<comment type="caution">
    <text evidence="7">The sequence shown here is derived from an EMBL/GenBank/DDBJ whole genome shotgun (WGS) entry which is preliminary data.</text>
</comment>
<accession>A0ABS4IYG6</accession>
<feature type="domain" description="Response regulatory" evidence="6">
    <location>
        <begin position="2"/>
        <end position="119"/>
    </location>
</feature>
<evidence type="ECO:0000256" key="2">
    <source>
        <dbReference type="ARBA" id="ARBA00023125"/>
    </source>
</evidence>
<feature type="domain" description="HTH araC/xylS-type" evidence="5">
    <location>
        <begin position="421"/>
        <end position="519"/>
    </location>
</feature>
<dbReference type="InterPro" id="IPR001789">
    <property type="entry name" value="Sig_transdc_resp-reg_receiver"/>
</dbReference>
<dbReference type="Pfam" id="PF00072">
    <property type="entry name" value="Response_reg"/>
    <property type="match status" value="1"/>
</dbReference>
<evidence type="ECO:0000256" key="4">
    <source>
        <dbReference type="PROSITE-ProRule" id="PRU00169"/>
    </source>
</evidence>
<dbReference type="InterPro" id="IPR009057">
    <property type="entry name" value="Homeodomain-like_sf"/>
</dbReference>
<dbReference type="CDD" id="cd17536">
    <property type="entry name" value="REC_YesN-like"/>
    <property type="match status" value="1"/>
</dbReference>
<dbReference type="Gene3D" id="1.10.10.60">
    <property type="entry name" value="Homeodomain-like"/>
    <property type="match status" value="2"/>
</dbReference>
<organism evidence="7 8">
    <name type="scientific">Paenibacillus eucommiae</name>
    <dbReference type="NCBI Taxonomy" id="1355755"/>
    <lineage>
        <taxon>Bacteria</taxon>
        <taxon>Bacillati</taxon>
        <taxon>Bacillota</taxon>
        <taxon>Bacilli</taxon>
        <taxon>Bacillales</taxon>
        <taxon>Paenibacillaceae</taxon>
        <taxon>Paenibacillus</taxon>
    </lineage>
</organism>
<evidence type="ECO:0000259" key="6">
    <source>
        <dbReference type="PROSITE" id="PS50110"/>
    </source>
</evidence>
<keyword evidence="3" id="KW-0804">Transcription</keyword>
<dbReference type="EMBL" id="JAGGLB010000012">
    <property type="protein sequence ID" value="MBP1992110.1"/>
    <property type="molecule type" value="Genomic_DNA"/>
</dbReference>
<name>A0ABS4IYG6_9BACL</name>
<dbReference type="RefSeq" id="WP_209972826.1">
    <property type="nucleotide sequence ID" value="NZ_JAGGLB010000012.1"/>
</dbReference>
<evidence type="ECO:0000256" key="1">
    <source>
        <dbReference type="ARBA" id="ARBA00023015"/>
    </source>
</evidence>
<dbReference type="SMART" id="SM00342">
    <property type="entry name" value="HTH_ARAC"/>
    <property type="match status" value="1"/>
</dbReference>
<keyword evidence="2" id="KW-0238">DNA-binding</keyword>
<sequence length="522" mass="59214">MKIMIIDDEVIIRTGLCTVIDWKELGLTLLEPAESAEEALERIPAEKPHIVLTDIRMPGMDGIQLAKEIKSYLPDTEIVILTGYDDFAYAQQALREGVTDYLLKTSGPEEIIKAAMKAKKNILDKWESMKQKTEQAAAMRNQLFERMLTGSGEGAAPVDISMAPVRDWLEQNQVIREGPGGSCQPMRVTLVGASGWGEGTSSSLLLGAVENILSDLLPCVTLLKKDKVIVVSQTDEGLTGTRQLEKAIHRMRDTLKCAVFAAAGDTTTSVEDLQRSYKEAENLYSFRILFGDQGLFTTSDIERCVGGRTVCSQKEESELSAILMSNDAVQLRRWSNEIVREQMEDTKVTPATLRAFLQSIVIVAHRWLDRAMENRNVEKRGVQLLSFEPDTKPHEELFKLLLSVMNAFHELVSDSRYSYIHRAIVYIREHLDQHLTLQQVAKFVHLNPNYLSEVFKKEMGLSYIEFITQERMNRAANILRSTDKKVSEIALEVGYEDMKYFSQQFKKYMGRTPSEFRQFSNY</sequence>
<dbReference type="PROSITE" id="PS50110">
    <property type="entry name" value="RESPONSE_REGULATORY"/>
    <property type="match status" value="1"/>
</dbReference>
<dbReference type="PANTHER" id="PTHR43280">
    <property type="entry name" value="ARAC-FAMILY TRANSCRIPTIONAL REGULATOR"/>
    <property type="match status" value="1"/>
</dbReference>
<dbReference type="InterPro" id="IPR018062">
    <property type="entry name" value="HTH_AraC-typ_CS"/>
</dbReference>
<dbReference type="InterPro" id="IPR041522">
    <property type="entry name" value="CdaR_GGDEF"/>
</dbReference>
<dbReference type="Pfam" id="PF12833">
    <property type="entry name" value="HTH_18"/>
    <property type="match status" value="1"/>
</dbReference>
<reference evidence="7 8" key="1">
    <citation type="submission" date="2021-03" db="EMBL/GenBank/DDBJ databases">
        <title>Genomic Encyclopedia of Type Strains, Phase IV (KMG-IV): sequencing the most valuable type-strain genomes for metagenomic binning, comparative biology and taxonomic classification.</title>
        <authorList>
            <person name="Goeker M."/>
        </authorList>
    </citation>
    <scope>NUCLEOTIDE SEQUENCE [LARGE SCALE GENOMIC DNA]</scope>
    <source>
        <strain evidence="7 8">DSM 26048</strain>
    </source>
</reference>
<dbReference type="InterPro" id="IPR020449">
    <property type="entry name" value="Tscrpt_reg_AraC-type_HTH"/>
</dbReference>